<accession>A0A4R2NAG0</accession>
<dbReference type="EMBL" id="SLXJ01000003">
    <property type="protein sequence ID" value="TCP18063.1"/>
    <property type="molecule type" value="Genomic_DNA"/>
</dbReference>
<reference evidence="1 2" key="1">
    <citation type="submission" date="2019-03" db="EMBL/GenBank/DDBJ databases">
        <title>Genomic Encyclopedia of Type Strains, Phase IV (KMG-IV): sequencing the most valuable type-strain genomes for metagenomic binning, comparative biology and taxonomic classification.</title>
        <authorList>
            <person name="Goeker M."/>
        </authorList>
    </citation>
    <scope>NUCLEOTIDE SEQUENCE [LARGE SCALE GENOMIC DNA]</scope>
    <source>
        <strain evidence="1 2">DSM 16380</strain>
    </source>
</reference>
<dbReference type="InterPro" id="IPR015037">
    <property type="entry name" value="DUF1919"/>
</dbReference>
<dbReference type="AlphaFoldDB" id="A0A4R2NAG0"/>
<gene>
    <name evidence="1" type="ORF">EV693_10328</name>
</gene>
<dbReference type="Pfam" id="PF08942">
    <property type="entry name" value="DUF1919"/>
    <property type="match status" value="1"/>
</dbReference>
<dbReference type="RefSeq" id="WP_132500889.1">
    <property type="nucleotide sequence ID" value="NZ_LVXA01000001.1"/>
</dbReference>
<proteinExistence type="predicted"/>
<dbReference type="InterPro" id="IPR037226">
    <property type="entry name" value="CAC2185-like_sf"/>
</dbReference>
<protein>
    <submittedName>
        <fullName evidence="1">Uncharacterized protein (DUF1919 family)</fullName>
    </submittedName>
</protein>
<dbReference type="Proteomes" id="UP000295537">
    <property type="component" value="Unassembled WGS sequence"/>
</dbReference>
<evidence type="ECO:0000313" key="1">
    <source>
        <dbReference type="EMBL" id="TCP18063.1"/>
    </source>
</evidence>
<organism evidence="1 2">
    <name type="scientific">Nicoletella semolina</name>
    <dbReference type="NCBI Taxonomy" id="271160"/>
    <lineage>
        <taxon>Bacteria</taxon>
        <taxon>Pseudomonadati</taxon>
        <taxon>Pseudomonadota</taxon>
        <taxon>Gammaproteobacteria</taxon>
        <taxon>Pasteurellales</taxon>
        <taxon>Pasteurellaceae</taxon>
        <taxon>Nicoletella</taxon>
    </lineage>
</organism>
<evidence type="ECO:0000313" key="2">
    <source>
        <dbReference type="Proteomes" id="UP000295537"/>
    </source>
</evidence>
<keyword evidence="2" id="KW-1185">Reference proteome</keyword>
<name>A0A4R2NAG0_9PAST</name>
<dbReference type="OrthoDB" id="6636518at2"/>
<comment type="caution">
    <text evidence="1">The sequence shown here is derived from an EMBL/GenBank/DDBJ whole genome shotgun (WGS) entry which is preliminary data.</text>
</comment>
<dbReference type="SUPFAM" id="SSF142795">
    <property type="entry name" value="CAC2185-like"/>
    <property type="match status" value="1"/>
</dbReference>
<sequence>MQFLTRITNKFNRAIRILHNRRSQEKLLNRNLTLLSSNCTGAFILHDLNVRFNSPFVNLYLTPKDFIRYLKNIEFYQQQALTFIQTGKPYPVANLANLTIHFMHYHSEQEAAKKWQERTARMNLEQLFIIMSERDGCTYQDLVEFDNLAFSNKVVFTYKVYPELKSAVHISGFEDKNQLGDLYEYVGLTGKRHYDKFDYVRWFNQMD</sequence>